<keyword evidence="3" id="KW-1185">Reference proteome</keyword>
<feature type="transmembrane region" description="Helical" evidence="1">
    <location>
        <begin position="208"/>
        <end position="233"/>
    </location>
</feature>
<evidence type="ECO:0000313" key="2">
    <source>
        <dbReference type="EMBL" id="CAK0845570.1"/>
    </source>
</evidence>
<dbReference type="Gene3D" id="1.20.120.1630">
    <property type="match status" value="1"/>
</dbReference>
<dbReference type="PANTHER" id="PTHR32251:SF33">
    <property type="entry name" value="STEROID 5-ALPHA REDUCTASE C-TERMINAL DOMAIN-CONTAINING PROTEIN"/>
    <property type="match status" value="1"/>
</dbReference>
<accession>A0ABN9TI19</accession>
<keyword evidence="1" id="KW-1133">Transmembrane helix</keyword>
<feature type="transmembrane region" description="Helical" evidence="1">
    <location>
        <begin position="144"/>
        <end position="165"/>
    </location>
</feature>
<sequence>MAGQAGLAGALLDADGPSGSAPRGGCGAGPAGHHEAERACCGQLDCGALVSWRGQGGSRSWWQLACTACLLVECGVLYLHQVRDSDWLLSVGALWLCKLLVEIWGQTTPTWVCPGGPLTFVVVYVFGVPGILYYYSFCRRNNDIVFEGSETLGFVMFVGGSAYSLHYELERFAWKMDGRNKGRLHTHALARYCRHPNYFGDLFTYTGWGVLAGTTCAVSVPLFTVWTFIYFVIPNSDAYLSSRYQSEWPEYAERTPILFPFLRSSVANKLLAWMCLVISLRFSLNCTGQCSSGPA</sequence>
<evidence type="ECO:0000313" key="3">
    <source>
        <dbReference type="Proteomes" id="UP001189429"/>
    </source>
</evidence>
<dbReference type="EMBL" id="CAUYUJ010014749">
    <property type="protein sequence ID" value="CAK0845570.1"/>
    <property type="molecule type" value="Genomic_DNA"/>
</dbReference>
<protein>
    <recommendedName>
        <fullName evidence="4">Steroid 5-alpha reductase C-terminal domain-containing protein</fullName>
    </recommendedName>
</protein>
<gene>
    <name evidence="2" type="ORF">PCOR1329_LOCUS39337</name>
</gene>
<organism evidence="2 3">
    <name type="scientific">Prorocentrum cordatum</name>
    <dbReference type="NCBI Taxonomy" id="2364126"/>
    <lineage>
        <taxon>Eukaryota</taxon>
        <taxon>Sar</taxon>
        <taxon>Alveolata</taxon>
        <taxon>Dinophyceae</taxon>
        <taxon>Prorocentrales</taxon>
        <taxon>Prorocentraceae</taxon>
        <taxon>Prorocentrum</taxon>
    </lineage>
</organism>
<name>A0ABN9TI19_9DINO</name>
<dbReference type="InterPro" id="IPR010721">
    <property type="entry name" value="UstE-like"/>
</dbReference>
<keyword evidence="1" id="KW-0812">Transmembrane</keyword>
<feature type="transmembrane region" description="Helical" evidence="1">
    <location>
        <begin position="87"/>
        <end position="105"/>
    </location>
</feature>
<reference evidence="2" key="1">
    <citation type="submission" date="2023-10" db="EMBL/GenBank/DDBJ databases">
        <authorList>
            <person name="Chen Y."/>
            <person name="Shah S."/>
            <person name="Dougan E. K."/>
            <person name="Thang M."/>
            <person name="Chan C."/>
        </authorList>
    </citation>
    <scope>NUCLEOTIDE SEQUENCE [LARGE SCALE GENOMIC DNA]</scope>
</reference>
<comment type="caution">
    <text evidence="2">The sequence shown here is derived from an EMBL/GenBank/DDBJ whole genome shotgun (WGS) entry which is preliminary data.</text>
</comment>
<dbReference type="Proteomes" id="UP001189429">
    <property type="component" value="Unassembled WGS sequence"/>
</dbReference>
<keyword evidence="1" id="KW-0472">Membrane</keyword>
<evidence type="ECO:0008006" key="4">
    <source>
        <dbReference type="Google" id="ProtNLM"/>
    </source>
</evidence>
<feature type="transmembrane region" description="Helical" evidence="1">
    <location>
        <begin position="117"/>
        <end position="137"/>
    </location>
</feature>
<feature type="transmembrane region" description="Helical" evidence="1">
    <location>
        <begin position="61"/>
        <end position="80"/>
    </location>
</feature>
<dbReference type="PROSITE" id="PS50244">
    <property type="entry name" value="S5A_REDUCTASE"/>
    <property type="match status" value="1"/>
</dbReference>
<dbReference type="Pfam" id="PF06966">
    <property type="entry name" value="DUF1295"/>
    <property type="match status" value="1"/>
</dbReference>
<evidence type="ECO:0000256" key="1">
    <source>
        <dbReference type="SAM" id="Phobius"/>
    </source>
</evidence>
<dbReference type="PANTHER" id="PTHR32251">
    <property type="entry name" value="3-OXO-5-ALPHA-STEROID 4-DEHYDROGENASE"/>
    <property type="match status" value="1"/>
</dbReference>
<proteinExistence type="predicted"/>